<organism evidence="1 2">
    <name type="scientific">Treponema phagedenis</name>
    <dbReference type="NCBI Taxonomy" id="162"/>
    <lineage>
        <taxon>Bacteria</taxon>
        <taxon>Pseudomonadati</taxon>
        <taxon>Spirochaetota</taxon>
        <taxon>Spirochaetia</taxon>
        <taxon>Spirochaetales</taxon>
        <taxon>Treponemataceae</taxon>
        <taxon>Treponema</taxon>
    </lineage>
</organism>
<dbReference type="Proteomes" id="UP000042527">
    <property type="component" value="Unassembled WGS sequence"/>
</dbReference>
<name>A0A0B7GX35_TREPH</name>
<accession>A0A0B7GX35</accession>
<proteinExistence type="predicted"/>
<evidence type="ECO:0000313" key="2">
    <source>
        <dbReference type="Proteomes" id="UP000042527"/>
    </source>
</evidence>
<keyword evidence="2" id="KW-1185">Reference proteome</keyword>
<dbReference type="AlphaFoldDB" id="A0A0B7GX35"/>
<sequence>MQNYRYYFNADSKITPLRNFKRCFKASTGNCKIGALKLVGEVKGK</sequence>
<reference evidence="2" key="1">
    <citation type="submission" date="2015-01" db="EMBL/GenBank/DDBJ databases">
        <authorList>
            <person name="Manzoor Shahid"/>
            <person name="Zubair Saima"/>
        </authorList>
    </citation>
    <scope>NUCLEOTIDE SEQUENCE [LARGE SCALE GENOMIC DNA]</scope>
    <source>
        <strain evidence="2">V1</strain>
    </source>
</reference>
<gene>
    <name evidence="1" type="ORF">TPHV1_30032</name>
</gene>
<dbReference type="EMBL" id="CDNC01000023">
    <property type="protein sequence ID" value="CEM62137.1"/>
    <property type="molecule type" value="Genomic_DNA"/>
</dbReference>
<protein>
    <submittedName>
        <fullName evidence="1">Uncharacterized protein</fullName>
    </submittedName>
</protein>
<evidence type="ECO:0000313" key="1">
    <source>
        <dbReference type="EMBL" id="CEM62137.1"/>
    </source>
</evidence>